<sequence length="616" mass="68286">MVIQRGFRLQIRFGSTFQYQTPPLFKTPAQPLRAVLLLLALMLISPRLLADSFTASVDRSRLAEQETLQLTLSHDPQIIIGSPDLTAIKQDFDIVQGPNRMNSMRSVNGDSSSRTEWTMTLVPKRTGTLTIPAIEFKGERSQPLTIRVDPLSSSIKEQDDKYAFFDIQLDQQSEHYVQGQILYTEKLYYRVNHRDANLSDLDVEDARVDMLGEPKQYTSMLNGERVGVYERRYVIYPEKAGKLVIPGQRFQAVGIVQNSGDPWGGKRTMISAVTRPLELEILPIPATYPTAPWLPAHQLSLTEQFSADPEQWQVGEPITRTLIINTEGMSASQIVLPDLPQPTGLKQYPDQSEYHDDVSDNGISGQFQQAVAMVPTVAGKVILPAVRIPWWNTQSNQLQYATLPARTLTVLPNPAHTSTNPPPGGSTLAAAGINHPQTTSAQAQSSQSAANSTDGMAASHRESIHGINTTGLIGWILALILLCTNLLTLYWWRRRNHRPSAPTSGHTAGGLGSWSSLTTACNQGNTRAIRTALLAWLHHEMADTRIQRLDQLAEHAHDPQLATLLQQLDASLYASVADNARFDGKQLHTRLDNWRKQQGMQGKAPDHGLNDSLYPA</sequence>
<dbReference type="Proteomes" id="UP001620597">
    <property type="component" value="Unassembled WGS sequence"/>
</dbReference>
<keyword evidence="5" id="KW-1185">Reference proteome</keyword>
<gene>
    <name evidence="4" type="ORF">WG929_18365</name>
</gene>
<keyword evidence="2" id="KW-0812">Transmembrane</keyword>
<keyword evidence="2" id="KW-1133">Transmembrane helix</keyword>
<protein>
    <submittedName>
        <fullName evidence="4">BatD family protein</fullName>
    </submittedName>
</protein>
<dbReference type="InterPro" id="IPR057699">
    <property type="entry name" value="DUF7939"/>
</dbReference>
<dbReference type="Pfam" id="PF13584">
    <property type="entry name" value="BatD"/>
    <property type="match status" value="1"/>
</dbReference>
<evidence type="ECO:0000256" key="1">
    <source>
        <dbReference type="SAM" id="MobiDB-lite"/>
    </source>
</evidence>
<evidence type="ECO:0000256" key="2">
    <source>
        <dbReference type="SAM" id="Phobius"/>
    </source>
</evidence>
<feature type="domain" description="DUF7939" evidence="3">
    <location>
        <begin position="514"/>
        <end position="598"/>
    </location>
</feature>
<evidence type="ECO:0000313" key="5">
    <source>
        <dbReference type="Proteomes" id="UP001620597"/>
    </source>
</evidence>
<feature type="region of interest" description="Disordered" evidence="1">
    <location>
        <begin position="411"/>
        <end position="457"/>
    </location>
</feature>
<dbReference type="PANTHER" id="PTHR40940">
    <property type="entry name" value="PROTEIN BATD-RELATED"/>
    <property type="match status" value="1"/>
</dbReference>
<proteinExistence type="predicted"/>
<feature type="region of interest" description="Disordered" evidence="1">
    <location>
        <begin position="596"/>
        <end position="616"/>
    </location>
</feature>
<dbReference type="PANTHER" id="PTHR40940:SF1">
    <property type="entry name" value="PROTEIN BATD"/>
    <property type="match status" value="1"/>
</dbReference>
<evidence type="ECO:0000259" key="3">
    <source>
        <dbReference type="Pfam" id="PF25607"/>
    </source>
</evidence>
<comment type="caution">
    <text evidence="4">The sequence shown here is derived from an EMBL/GenBank/DDBJ whole genome shotgun (WGS) entry which is preliminary data.</text>
</comment>
<feature type="transmembrane region" description="Helical" evidence="2">
    <location>
        <begin position="472"/>
        <end position="492"/>
    </location>
</feature>
<dbReference type="Pfam" id="PF25607">
    <property type="entry name" value="DUF7939"/>
    <property type="match status" value="1"/>
</dbReference>
<name>A0ABW8NP92_9GAMM</name>
<evidence type="ECO:0000313" key="4">
    <source>
        <dbReference type="EMBL" id="MFK4754375.1"/>
    </source>
</evidence>
<dbReference type="EMBL" id="JBBKTX010000029">
    <property type="protein sequence ID" value="MFK4754375.1"/>
    <property type="molecule type" value="Genomic_DNA"/>
</dbReference>
<keyword evidence="2" id="KW-0472">Membrane</keyword>
<reference evidence="4 5" key="1">
    <citation type="submission" date="2024-03" db="EMBL/GenBank/DDBJ databases">
        <title>High-quality draft genome sequence of Oceanobacter sp. wDCs-4.</title>
        <authorList>
            <person name="Dong C."/>
        </authorList>
    </citation>
    <scope>NUCLEOTIDE SEQUENCE [LARGE SCALE GENOMIC DNA]</scope>
    <source>
        <strain evidence="5">wDCs-4</strain>
    </source>
</reference>
<dbReference type="RefSeq" id="WP_416207248.1">
    <property type="nucleotide sequence ID" value="NZ_JBBKTX010000029.1"/>
</dbReference>
<feature type="compositionally biased region" description="Low complexity" evidence="1">
    <location>
        <begin position="437"/>
        <end position="450"/>
    </location>
</feature>
<accession>A0ABW8NP92</accession>
<dbReference type="InterPro" id="IPR025738">
    <property type="entry name" value="BatD"/>
</dbReference>
<organism evidence="4 5">
    <name type="scientific">Oceanobacter antarcticus</name>
    <dbReference type="NCBI Taxonomy" id="3133425"/>
    <lineage>
        <taxon>Bacteria</taxon>
        <taxon>Pseudomonadati</taxon>
        <taxon>Pseudomonadota</taxon>
        <taxon>Gammaproteobacteria</taxon>
        <taxon>Oceanospirillales</taxon>
        <taxon>Oceanospirillaceae</taxon>
        <taxon>Oceanobacter</taxon>
    </lineage>
</organism>